<dbReference type="Pfam" id="PF03963">
    <property type="entry name" value="FlgD"/>
    <property type="match status" value="1"/>
</dbReference>
<organism evidence="3 4">
    <name type="scientific">Pelotomaculum schinkii</name>
    <dbReference type="NCBI Taxonomy" id="78350"/>
    <lineage>
        <taxon>Bacteria</taxon>
        <taxon>Bacillati</taxon>
        <taxon>Bacillota</taxon>
        <taxon>Clostridia</taxon>
        <taxon>Eubacteriales</taxon>
        <taxon>Desulfotomaculaceae</taxon>
        <taxon>Pelotomaculum</taxon>
    </lineage>
</organism>
<protein>
    <submittedName>
        <fullName evidence="3">Flagellar basal body rod modification protein</fullName>
    </submittedName>
</protein>
<accession>A0A4Y7R897</accession>
<dbReference type="EMBL" id="QFGA01000003">
    <property type="protein sequence ID" value="TEB04939.1"/>
    <property type="molecule type" value="Genomic_DNA"/>
</dbReference>
<dbReference type="RefSeq" id="WP_190259225.1">
    <property type="nucleotide sequence ID" value="NZ_QFGA01000003.1"/>
</dbReference>
<name>A0A4Y7R897_9FIRM</name>
<dbReference type="Proteomes" id="UP000298324">
    <property type="component" value="Unassembled WGS sequence"/>
</dbReference>
<keyword evidence="3" id="KW-0969">Cilium</keyword>
<comment type="similarity">
    <text evidence="1">Belongs to the FlgD family.</text>
</comment>
<evidence type="ECO:0000256" key="2">
    <source>
        <dbReference type="ARBA" id="ARBA00022795"/>
    </source>
</evidence>
<dbReference type="GO" id="GO:0044781">
    <property type="term" value="P:bacterial-type flagellum organization"/>
    <property type="evidence" value="ECO:0007669"/>
    <property type="project" value="UniProtKB-KW"/>
</dbReference>
<reference evidence="3 4" key="1">
    <citation type="journal article" date="2018" name="Environ. Microbiol.">
        <title>Novel energy conservation strategies and behaviour of Pelotomaculum schinkii driving syntrophic propionate catabolism.</title>
        <authorList>
            <person name="Hidalgo-Ahumada C.A.P."/>
            <person name="Nobu M.K."/>
            <person name="Narihiro T."/>
            <person name="Tamaki H."/>
            <person name="Liu W.T."/>
            <person name="Kamagata Y."/>
            <person name="Stams A.J.M."/>
            <person name="Imachi H."/>
            <person name="Sousa D.Z."/>
        </authorList>
    </citation>
    <scope>NUCLEOTIDE SEQUENCE [LARGE SCALE GENOMIC DNA]</scope>
    <source>
        <strain evidence="3 4">HH</strain>
    </source>
</reference>
<keyword evidence="3" id="KW-0282">Flagellum</keyword>
<gene>
    <name evidence="3" type="ORF">Psch_03702</name>
</gene>
<dbReference type="AlphaFoldDB" id="A0A4Y7R897"/>
<comment type="caution">
    <text evidence="3">The sequence shown here is derived from an EMBL/GenBank/DDBJ whole genome shotgun (WGS) entry which is preliminary data.</text>
</comment>
<proteinExistence type="inferred from homology"/>
<sequence length="132" mass="14363">MQVGSASDIYGYASSTTNQQSTSLDKDAFLLLFVEQLKNQDPTSPQDANTMINQMTQFGILEQLYNICADIAQIGLSLQVGEASALVGKQVTVQTSEGEISGQVEKVSLYNEEARIFIDGIGYEMAQVTEIK</sequence>
<evidence type="ECO:0000256" key="1">
    <source>
        <dbReference type="ARBA" id="ARBA00010577"/>
    </source>
</evidence>
<evidence type="ECO:0000313" key="4">
    <source>
        <dbReference type="Proteomes" id="UP000298324"/>
    </source>
</evidence>
<keyword evidence="4" id="KW-1185">Reference proteome</keyword>
<dbReference type="InterPro" id="IPR005648">
    <property type="entry name" value="FlgD"/>
</dbReference>
<keyword evidence="2" id="KW-1005">Bacterial flagellum biogenesis</keyword>
<evidence type="ECO:0000313" key="3">
    <source>
        <dbReference type="EMBL" id="TEB04939.1"/>
    </source>
</evidence>
<keyword evidence="3" id="KW-0966">Cell projection</keyword>